<dbReference type="Gene3D" id="3.30.70.670">
    <property type="entry name" value="Formiminotransferase, C-terminal subdomain"/>
    <property type="match status" value="1"/>
</dbReference>
<feature type="non-terminal residue" evidence="1">
    <location>
        <position position="1"/>
    </location>
</feature>
<dbReference type="OrthoDB" id="48036at2759"/>
<dbReference type="GO" id="GO:0005542">
    <property type="term" value="F:folic acid binding"/>
    <property type="evidence" value="ECO:0007669"/>
    <property type="project" value="InterPro"/>
</dbReference>
<evidence type="ECO:0000313" key="1">
    <source>
        <dbReference type="EMBL" id="KAB0400082.1"/>
    </source>
</evidence>
<gene>
    <name evidence="1" type="ORF">E2I00_005102</name>
</gene>
<evidence type="ECO:0000313" key="2">
    <source>
        <dbReference type="Proteomes" id="UP000437017"/>
    </source>
</evidence>
<dbReference type="PANTHER" id="PTHR12234">
    <property type="entry name" value="FORMIMINOTRANSFERASE-CYCLODEAMINASE"/>
    <property type="match status" value="1"/>
</dbReference>
<dbReference type="GO" id="GO:0016740">
    <property type="term" value="F:transferase activity"/>
    <property type="evidence" value="ECO:0007669"/>
    <property type="project" value="InterPro"/>
</dbReference>
<dbReference type="Proteomes" id="UP000437017">
    <property type="component" value="Unassembled WGS sequence"/>
</dbReference>
<proteinExistence type="predicted"/>
<organism evidence="1 2">
    <name type="scientific">Balaenoptera physalus</name>
    <name type="common">Fin whale</name>
    <name type="synonym">Balaena physalus</name>
    <dbReference type="NCBI Taxonomy" id="9770"/>
    <lineage>
        <taxon>Eukaryota</taxon>
        <taxon>Metazoa</taxon>
        <taxon>Chordata</taxon>
        <taxon>Craniata</taxon>
        <taxon>Vertebrata</taxon>
        <taxon>Euteleostomi</taxon>
        <taxon>Mammalia</taxon>
        <taxon>Eutheria</taxon>
        <taxon>Laurasiatheria</taxon>
        <taxon>Artiodactyla</taxon>
        <taxon>Whippomorpha</taxon>
        <taxon>Cetacea</taxon>
        <taxon>Mysticeti</taxon>
        <taxon>Balaenopteridae</taxon>
        <taxon>Balaenoptera</taxon>
    </lineage>
</organism>
<keyword evidence="2" id="KW-1185">Reference proteome</keyword>
<dbReference type="AlphaFoldDB" id="A0A643CIX5"/>
<comment type="caution">
    <text evidence="1">The sequence shown here is derived from an EMBL/GenBank/DDBJ whole genome shotgun (WGS) entry which is preliminary data.</text>
</comment>
<sequence>ALLRVWSSVFLAAVCFSLVRLTCLRSTLLSREGSNWAGSQGGISVLLNLTWELHLPEDASIVASPYVMNCNVTIDSQDLALGKEIASAIRGSNVNGLKGVQTMAFPHEGKMEIACNVESFEDQEVT</sequence>
<reference evidence="1 2" key="1">
    <citation type="journal article" date="2019" name="PLoS ONE">
        <title>Genomic analyses reveal an absence of contemporary introgressive admixture between fin whales and blue whales, despite known hybrids.</title>
        <authorList>
            <person name="Westbury M.V."/>
            <person name="Petersen B."/>
            <person name="Lorenzen E.D."/>
        </authorList>
    </citation>
    <scope>NUCLEOTIDE SEQUENCE [LARGE SCALE GENOMIC DNA]</scope>
    <source>
        <strain evidence="1">FinWhale-01</strain>
    </source>
</reference>
<dbReference type="EMBL" id="SGJD01001408">
    <property type="protein sequence ID" value="KAB0400082.1"/>
    <property type="molecule type" value="Genomic_DNA"/>
</dbReference>
<dbReference type="PANTHER" id="PTHR12234:SF1">
    <property type="entry name" value="FORMIMINOTRANSFERASE N-TERMINAL SUBDOMAIN-CONTAINING PROTEIN"/>
    <property type="match status" value="1"/>
</dbReference>
<name>A0A643CIX5_BALPH</name>
<accession>A0A643CIX5</accession>
<dbReference type="InterPro" id="IPR037070">
    <property type="entry name" value="Formiminotransferase_C_sf"/>
</dbReference>
<protein>
    <submittedName>
        <fullName evidence="1">Uncharacterized protein</fullName>
    </submittedName>
</protein>
<dbReference type="InterPro" id="IPR051623">
    <property type="entry name" value="FTCD"/>
</dbReference>